<keyword evidence="2" id="KW-1185">Reference proteome</keyword>
<protein>
    <submittedName>
        <fullName evidence="1">Uncharacterized protein</fullName>
    </submittedName>
</protein>
<evidence type="ECO:0000313" key="2">
    <source>
        <dbReference type="Proteomes" id="UP000017836"/>
    </source>
</evidence>
<organism evidence="1 2">
    <name type="scientific">Amborella trichopoda</name>
    <dbReference type="NCBI Taxonomy" id="13333"/>
    <lineage>
        <taxon>Eukaryota</taxon>
        <taxon>Viridiplantae</taxon>
        <taxon>Streptophyta</taxon>
        <taxon>Embryophyta</taxon>
        <taxon>Tracheophyta</taxon>
        <taxon>Spermatophyta</taxon>
        <taxon>Magnoliopsida</taxon>
        <taxon>Amborellales</taxon>
        <taxon>Amborellaceae</taxon>
        <taxon>Amborella</taxon>
    </lineage>
</organism>
<accession>W1P589</accession>
<sequence>MVFYTEESKYEEPIIARGGTSTTIVGSLGTRAKDSLEGVSDLNRGSTSGIAKFDTFRVGTTTSSRVLLKEASGGD</sequence>
<dbReference type="EMBL" id="KI394012">
    <property type="protein sequence ID" value="ERN05067.1"/>
    <property type="molecule type" value="Genomic_DNA"/>
</dbReference>
<dbReference type="Gramene" id="ERN05067">
    <property type="protein sequence ID" value="ERN05067"/>
    <property type="gene ID" value="AMTR_s00053p00112060"/>
</dbReference>
<dbReference type="AlphaFoldDB" id="W1P589"/>
<evidence type="ECO:0000313" key="1">
    <source>
        <dbReference type="EMBL" id="ERN05067.1"/>
    </source>
</evidence>
<gene>
    <name evidence="1" type="ORF">AMTR_s00053p00112060</name>
</gene>
<name>W1P589_AMBTC</name>
<proteinExistence type="predicted"/>
<dbReference type="HOGENOM" id="CLU_2674389_0_0_1"/>
<reference evidence="2" key="1">
    <citation type="journal article" date="2013" name="Science">
        <title>The Amborella genome and the evolution of flowering plants.</title>
        <authorList>
            <consortium name="Amborella Genome Project"/>
        </authorList>
    </citation>
    <scope>NUCLEOTIDE SEQUENCE [LARGE SCALE GENOMIC DNA]</scope>
</reference>
<dbReference type="Proteomes" id="UP000017836">
    <property type="component" value="Unassembled WGS sequence"/>
</dbReference>